<evidence type="ECO:0000313" key="4">
    <source>
        <dbReference type="Proteomes" id="UP000193495"/>
    </source>
</evidence>
<dbReference type="AlphaFoldDB" id="A0A1X7A0K9"/>
<reference evidence="2 5" key="2">
    <citation type="submission" date="2018-03" db="EMBL/GenBank/DDBJ databases">
        <title>Genomic Encyclopedia of Archaeal and Bacterial Type Strains, Phase II (KMG-II): from individual species to whole genera.</title>
        <authorList>
            <person name="Goeker M."/>
        </authorList>
    </citation>
    <scope>NUCLEOTIDE SEQUENCE [LARGE SCALE GENOMIC DNA]</scope>
    <source>
        <strain evidence="2 5">DSM 29956</strain>
    </source>
</reference>
<organism evidence="3 4">
    <name type="scientific">Limimaricola soesokkakensis</name>
    <dbReference type="NCBI Taxonomy" id="1343159"/>
    <lineage>
        <taxon>Bacteria</taxon>
        <taxon>Pseudomonadati</taxon>
        <taxon>Pseudomonadota</taxon>
        <taxon>Alphaproteobacteria</taxon>
        <taxon>Rhodobacterales</taxon>
        <taxon>Paracoccaceae</taxon>
        <taxon>Limimaricola</taxon>
    </lineage>
</organism>
<dbReference type="Proteomes" id="UP000193495">
    <property type="component" value="Unassembled WGS sequence"/>
</dbReference>
<reference evidence="3 4" key="1">
    <citation type="submission" date="2017-03" db="EMBL/GenBank/DDBJ databases">
        <authorList>
            <person name="Afonso C.L."/>
            <person name="Miller P.J."/>
            <person name="Scott M.A."/>
            <person name="Spackman E."/>
            <person name="Goraichik I."/>
            <person name="Dimitrov K.M."/>
            <person name="Suarez D.L."/>
            <person name="Swayne D.E."/>
        </authorList>
    </citation>
    <scope>NUCLEOTIDE SEQUENCE [LARGE SCALE GENOMIC DNA]</scope>
    <source>
        <strain evidence="3 4">CECT 8367</strain>
    </source>
</reference>
<dbReference type="EMBL" id="PYGB01000015">
    <property type="protein sequence ID" value="PSK81554.1"/>
    <property type="molecule type" value="Genomic_DNA"/>
</dbReference>
<dbReference type="Proteomes" id="UP000240624">
    <property type="component" value="Unassembled WGS sequence"/>
</dbReference>
<evidence type="ECO:0000259" key="1">
    <source>
        <dbReference type="Pfam" id="PF11329"/>
    </source>
</evidence>
<dbReference type="Pfam" id="PF11329">
    <property type="entry name" value="DUF3131"/>
    <property type="match status" value="1"/>
</dbReference>
<evidence type="ECO:0000313" key="2">
    <source>
        <dbReference type="EMBL" id="PSK81554.1"/>
    </source>
</evidence>
<accession>A0A1X7A0K9</accession>
<evidence type="ECO:0000313" key="3">
    <source>
        <dbReference type="EMBL" id="SLN67184.1"/>
    </source>
</evidence>
<dbReference type="Gene3D" id="1.50.10.140">
    <property type="match status" value="1"/>
</dbReference>
<protein>
    <submittedName>
        <fullName evidence="2">Uncharacterized protein DUF3131</fullName>
    </submittedName>
</protein>
<name>A0A1X7A0K9_9RHOB</name>
<keyword evidence="5" id="KW-1185">Reference proteome</keyword>
<gene>
    <name evidence="2" type="ORF">CLV79_11522</name>
    <name evidence="3" type="ORF">LOS8367_03345</name>
</gene>
<feature type="domain" description="DUF3131" evidence="1">
    <location>
        <begin position="465"/>
        <end position="825"/>
    </location>
</feature>
<sequence length="829" mass="89646">MIGRRELLKGAGAALVGMGPARSLAATRVVPSYTVLRDITAGTPPEVLRAVLETFERQGLPVTCLVTLDAPGAGRLSADSPVIDVLTQVAGAAPGLVEIAPHVHELATLSSYFQARQAAEAVAQLKALLGDAAAAIPIRSIACDTPQQAQSPQGLRGAGLHTELLLPEESGPLRSERWLDGTVRFLGGRVLTLDDARQAYWESDTERSQVLWTLSMAQLAGDAPAQLSTKAAVFASQALAAEAVRGLAHLTLSEAQLRDDYGYRRDLLLHLVTRSANSPAFQALTTELDARGIAHSYSLVPEGAGGADGIRLKLIPGHDQGKAGRGVRLSDTSVGSAQSIVLQPGAGAFRGLSAENALVLPARLLADPESIYALEQDQEEIEDKVLLVDADRVHRGVLRTALLRGLEQRLARPGRRTIALPTALERLLPQSPYIGHHRRTERFREGAGRMVEAVAPAERAALMEDARCAWRYFSTWTNPVTGLCPATVYNGKGGRRLHEAVTMWDVGSHINALIAAHDLGLIGAAEFQARSARIMPQIVGRRYNGRLLPQGWIRTDRSRWGTRDFDACDAGRLLAALYALENHPAAKARPSDIVQAYDLAAVIQAGEIQNVTDGVFHSSYGSHCAHYAAHAFRIWGFDARSPYEVMRGRSSADGQMALIEASGLIGPLGAEPLLLEAVELGMSPESAYLADLLFAAQLEEYEETGRLKCVSECPIDREPWFLYSGLQLDADGRRWATDTVNGHARHRSEAFADANAVISSKAAYLWAAWRPHPHSQRLLEYVRARARQKVGFSPGIYEADDRAMPDYSDINTNAIILQAIAYKVINTSA</sequence>
<dbReference type="RefSeq" id="WP_165761508.1">
    <property type="nucleotide sequence ID" value="NZ_FWFY01000013.1"/>
</dbReference>
<dbReference type="InterPro" id="IPR021478">
    <property type="entry name" value="DUF3131"/>
</dbReference>
<dbReference type="EMBL" id="FWFY01000013">
    <property type="protein sequence ID" value="SLN67184.1"/>
    <property type="molecule type" value="Genomic_DNA"/>
</dbReference>
<evidence type="ECO:0000313" key="5">
    <source>
        <dbReference type="Proteomes" id="UP000240624"/>
    </source>
</evidence>
<proteinExistence type="predicted"/>